<organism>
    <name type="scientific">Pediculus humanus subsp. corporis</name>
    <name type="common">Body louse</name>
    <dbReference type="NCBI Taxonomy" id="121224"/>
    <lineage>
        <taxon>Eukaryota</taxon>
        <taxon>Metazoa</taxon>
        <taxon>Ecdysozoa</taxon>
        <taxon>Arthropoda</taxon>
        <taxon>Hexapoda</taxon>
        <taxon>Insecta</taxon>
        <taxon>Pterygota</taxon>
        <taxon>Neoptera</taxon>
        <taxon>Paraneoptera</taxon>
        <taxon>Psocodea</taxon>
        <taxon>Troctomorpha</taxon>
        <taxon>Phthiraptera</taxon>
        <taxon>Anoplura</taxon>
        <taxon>Pediculidae</taxon>
        <taxon>Pediculus</taxon>
    </lineage>
</organism>
<dbReference type="CTD" id="8237025"/>
<dbReference type="GeneID" id="8237025"/>
<dbReference type="InParanoid" id="E0W3E0"/>
<dbReference type="Proteomes" id="UP000009046">
    <property type="component" value="Unassembled WGS sequence"/>
</dbReference>
<name>E0W3E0_PEDHC</name>
<dbReference type="KEGG" id="phu:Phum_PHUM603460"/>
<keyword evidence="3" id="KW-1185">Reference proteome</keyword>
<evidence type="ECO:0000313" key="2">
    <source>
        <dbReference type="EnsemblMetazoa" id="PHUM603460-PA"/>
    </source>
</evidence>
<sequence>MYYASTKRVSFINLCCLTVDKPLNSTLSTNISYIDPHPPDMSTTFICLARGNLTLRVFVIFSLESVFC</sequence>
<proteinExistence type="predicted"/>
<dbReference type="RefSeq" id="XP_002432884.1">
    <property type="nucleotide sequence ID" value="XM_002432839.1"/>
</dbReference>
<dbReference type="EMBL" id="DS235882">
    <property type="protein sequence ID" value="EEB20146.1"/>
    <property type="molecule type" value="Genomic_DNA"/>
</dbReference>
<reference evidence="2" key="3">
    <citation type="submission" date="2020-05" db="UniProtKB">
        <authorList>
            <consortium name="EnsemblMetazoa"/>
        </authorList>
    </citation>
    <scope>IDENTIFICATION</scope>
    <source>
        <strain evidence="2">USDA</strain>
    </source>
</reference>
<reference evidence="1" key="1">
    <citation type="submission" date="2007-04" db="EMBL/GenBank/DDBJ databases">
        <title>Annotation of Pediculus humanus corporis strain USDA.</title>
        <authorList>
            <person name="Kirkness E."/>
            <person name="Hannick L."/>
            <person name="Hass B."/>
            <person name="Bruggner R."/>
            <person name="Lawson D."/>
            <person name="Bidwell S."/>
            <person name="Joardar V."/>
            <person name="Caler E."/>
            <person name="Walenz B."/>
            <person name="Inman J."/>
            <person name="Schobel S."/>
            <person name="Galinsky K."/>
            <person name="Amedeo P."/>
            <person name="Strausberg R."/>
        </authorList>
    </citation>
    <scope>NUCLEOTIDE SEQUENCE</scope>
    <source>
        <strain evidence="1">USDA</strain>
    </source>
</reference>
<accession>E0W3E0</accession>
<dbReference type="HOGENOM" id="CLU_2797032_0_0_1"/>
<dbReference type="EnsemblMetazoa" id="PHUM603460-RA">
    <property type="protein sequence ID" value="PHUM603460-PA"/>
    <property type="gene ID" value="PHUM603460"/>
</dbReference>
<dbReference type="AlphaFoldDB" id="E0W3E0"/>
<dbReference type="EMBL" id="AAZO01007372">
    <property type="status" value="NOT_ANNOTATED_CDS"/>
    <property type="molecule type" value="Genomic_DNA"/>
</dbReference>
<protein>
    <submittedName>
        <fullName evidence="1 2">Uncharacterized protein</fullName>
    </submittedName>
</protein>
<reference evidence="1" key="2">
    <citation type="submission" date="2007-04" db="EMBL/GenBank/DDBJ databases">
        <title>The genome of the human body louse.</title>
        <authorList>
            <consortium name="The Human Body Louse Genome Consortium"/>
            <person name="Kirkness E."/>
            <person name="Walenz B."/>
            <person name="Hass B."/>
            <person name="Bruggner R."/>
            <person name="Strausberg R."/>
        </authorList>
    </citation>
    <scope>NUCLEOTIDE SEQUENCE</scope>
    <source>
        <strain evidence="1">USDA</strain>
    </source>
</reference>
<evidence type="ECO:0000313" key="3">
    <source>
        <dbReference type="Proteomes" id="UP000009046"/>
    </source>
</evidence>
<evidence type="ECO:0000313" key="1">
    <source>
        <dbReference type="EMBL" id="EEB20146.1"/>
    </source>
</evidence>
<gene>
    <name evidence="2" type="primary">8237025</name>
    <name evidence="1" type="ORF">Phum_PHUM603460</name>
</gene>
<dbReference type="VEuPathDB" id="VectorBase:PHUM603460"/>